<protein>
    <submittedName>
        <fullName evidence="2">Uncharacterized protein</fullName>
    </submittedName>
</protein>
<evidence type="ECO:0000256" key="1">
    <source>
        <dbReference type="SAM" id="MobiDB-lite"/>
    </source>
</evidence>
<proteinExistence type="predicted"/>
<comment type="caution">
    <text evidence="2">The sequence shown here is derived from an EMBL/GenBank/DDBJ whole genome shotgun (WGS) entry which is preliminary data.</text>
</comment>
<keyword evidence="3" id="KW-1185">Reference proteome</keyword>
<feature type="region of interest" description="Disordered" evidence="1">
    <location>
        <begin position="1"/>
        <end position="91"/>
    </location>
</feature>
<feature type="compositionally biased region" description="Basic and acidic residues" evidence="1">
    <location>
        <begin position="80"/>
        <end position="91"/>
    </location>
</feature>
<accession>A0ABP9UMZ1</accession>
<sequence length="91" mass="9980">MMPLDPHSSVPSGDTSAKLPEPGEDRLVEELVEGGVNSAENDLRETVESEEEDRAKDSPHAEENLDDIEHPPATPPQRPAELDAMERREGP</sequence>
<evidence type="ECO:0000313" key="2">
    <source>
        <dbReference type="EMBL" id="GAA5482955.1"/>
    </source>
</evidence>
<gene>
    <name evidence="2" type="ORF">Hsar01_02181</name>
</gene>
<dbReference type="Proteomes" id="UP001476282">
    <property type="component" value="Unassembled WGS sequence"/>
</dbReference>
<dbReference type="EMBL" id="BAABRI010000011">
    <property type="protein sequence ID" value="GAA5482955.1"/>
    <property type="molecule type" value="Genomic_DNA"/>
</dbReference>
<organism evidence="2 3">
    <name type="scientific">Haloferula sargassicola</name>
    <dbReference type="NCBI Taxonomy" id="490096"/>
    <lineage>
        <taxon>Bacteria</taxon>
        <taxon>Pseudomonadati</taxon>
        <taxon>Verrucomicrobiota</taxon>
        <taxon>Verrucomicrobiia</taxon>
        <taxon>Verrucomicrobiales</taxon>
        <taxon>Verrucomicrobiaceae</taxon>
        <taxon>Haloferula</taxon>
    </lineage>
</organism>
<name>A0ABP9UMZ1_9BACT</name>
<reference evidence="2 3" key="1">
    <citation type="submission" date="2024-02" db="EMBL/GenBank/DDBJ databases">
        <title>Haloferula sargassicola NBRC 104335.</title>
        <authorList>
            <person name="Ichikawa N."/>
            <person name="Katano-Makiyama Y."/>
            <person name="Hidaka K."/>
        </authorList>
    </citation>
    <scope>NUCLEOTIDE SEQUENCE [LARGE SCALE GENOMIC DNA]</scope>
    <source>
        <strain evidence="2 3">NBRC 104335</strain>
    </source>
</reference>
<feature type="compositionally biased region" description="Basic and acidic residues" evidence="1">
    <location>
        <begin position="41"/>
        <end position="70"/>
    </location>
</feature>
<dbReference type="RefSeq" id="WP_353567081.1">
    <property type="nucleotide sequence ID" value="NZ_BAABRI010000011.1"/>
</dbReference>
<evidence type="ECO:0000313" key="3">
    <source>
        <dbReference type="Proteomes" id="UP001476282"/>
    </source>
</evidence>